<dbReference type="OrthoDB" id="5421723at2759"/>
<proteinExistence type="inferred from homology"/>
<dbReference type="PANTHER" id="PTHR33227">
    <property type="entry name" value="STIGMA-SPECIFIC STIG1-LIKE PROTEIN 3"/>
    <property type="match status" value="1"/>
</dbReference>
<evidence type="ECO:0000256" key="3">
    <source>
        <dbReference type="SAM" id="MobiDB-lite"/>
    </source>
</evidence>
<name>A0A061GGT3_THECC</name>
<dbReference type="HOGENOM" id="CLU_111795_1_0_1"/>
<dbReference type="STRING" id="3641.A0A061GGT3"/>
<organism evidence="5 6">
    <name type="scientific">Theobroma cacao</name>
    <name type="common">Cacao</name>
    <name type="synonym">Cocoa</name>
    <dbReference type="NCBI Taxonomy" id="3641"/>
    <lineage>
        <taxon>Eukaryota</taxon>
        <taxon>Viridiplantae</taxon>
        <taxon>Streptophyta</taxon>
        <taxon>Embryophyta</taxon>
        <taxon>Tracheophyta</taxon>
        <taxon>Spermatophyta</taxon>
        <taxon>Magnoliopsida</taxon>
        <taxon>eudicotyledons</taxon>
        <taxon>Gunneridae</taxon>
        <taxon>Pentapetalae</taxon>
        <taxon>rosids</taxon>
        <taxon>malvids</taxon>
        <taxon>Malvales</taxon>
        <taxon>Malvaceae</taxon>
        <taxon>Byttnerioideae</taxon>
        <taxon>Theobroma</taxon>
    </lineage>
</organism>
<dbReference type="eggNOG" id="ENOG502SPFD">
    <property type="taxonomic scope" value="Eukaryota"/>
</dbReference>
<dbReference type="Gramene" id="Tc06v2_t018610.1">
    <property type="protein sequence ID" value="Tc06v2_p018610.1"/>
    <property type="gene ID" value="Tc06v2_g018610"/>
</dbReference>
<dbReference type="Proteomes" id="UP000026915">
    <property type="component" value="Chromosome 6"/>
</dbReference>
<dbReference type="InParanoid" id="A0A061GGT3"/>
<reference evidence="5 6" key="1">
    <citation type="journal article" date="2013" name="Genome Biol.">
        <title>The genome sequence of the most widely cultivated cacao type and its use to identify candidate genes regulating pod color.</title>
        <authorList>
            <person name="Motamayor J.C."/>
            <person name="Mockaitis K."/>
            <person name="Schmutz J."/>
            <person name="Haiminen N."/>
            <person name="Iii D.L."/>
            <person name="Cornejo O."/>
            <person name="Findley S.D."/>
            <person name="Zheng P."/>
            <person name="Utro F."/>
            <person name="Royaert S."/>
            <person name="Saski C."/>
            <person name="Jenkins J."/>
            <person name="Podicheti R."/>
            <person name="Zhao M."/>
            <person name="Scheffler B.E."/>
            <person name="Stack J.C."/>
            <person name="Feltus F.A."/>
            <person name="Mustiga G.M."/>
            <person name="Amores F."/>
            <person name="Phillips W."/>
            <person name="Marelli J.P."/>
            <person name="May G.D."/>
            <person name="Shapiro H."/>
            <person name="Ma J."/>
            <person name="Bustamante C.D."/>
            <person name="Schnell R.J."/>
            <person name="Main D."/>
            <person name="Gilbert D."/>
            <person name="Parida L."/>
            <person name="Kuhn D.N."/>
        </authorList>
    </citation>
    <scope>NUCLEOTIDE SEQUENCE [LARGE SCALE GENOMIC DNA]</scope>
    <source>
        <strain evidence="6">cv. Matina 1-6</strain>
    </source>
</reference>
<dbReference type="Pfam" id="PF04885">
    <property type="entry name" value="Stig1"/>
    <property type="match status" value="1"/>
</dbReference>
<keyword evidence="2 4" id="KW-0732">Signal</keyword>
<sequence length="157" mass="17104">MKSSKIMFTWLGLGIVALAITLSAVQTVAQLHSTTNEENPNDHFPLPKTEEPSYHQGRIGRFLADGPRAPARMTCDKYPTVCRARGSPGSDCCNKQCVNVMTDKGNCGKCGKRCSYSEMCCQGRCVNPSVDEYHCGRCNNACKKGSSCLYGLCSYAN</sequence>
<dbReference type="AlphaFoldDB" id="A0A061GGT3"/>
<evidence type="ECO:0000313" key="6">
    <source>
        <dbReference type="Proteomes" id="UP000026915"/>
    </source>
</evidence>
<dbReference type="InterPro" id="IPR006969">
    <property type="entry name" value="Stig-like"/>
</dbReference>
<comment type="similarity">
    <text evidence="1">Belongs to the STIG1 family.</text>
</comment>
<feature type="signal peptide" evidence="4">
    <location>
        <begin position="1"/>
        <end position="19"/>
    </location>
</feature>
<evidence type="ECO:0000256" key="2">
    <source>
        <dbReference type="ARBA" id="ARBA00022729"/>
    </source>
</evidence>
<dbReference type="KEGG" id="tcc:18597201"/>
<accession>A0A061GGT3</accession>
<dbReference type="EMBL" id="CM001884">
    <property type="protein sequence ID" value="EOY28766.1"/>
    <property type="molecule type" value="Genomic_DNA"/>
</dbReference>
<feature type="chain" id="PRO_5001598868" evidence="4">
    <location>
        <begin position="20"/>
        <end position="157"/>
    </location>
</feature>
<protein>
    <submittedName>
        <fullName evidence="5">Stigma-specific Stig1 family protein, putative</fullName>
    </submittedName>
</protein>
<keyword evidence="6" id="KW-1185">Reference proteome</keyword>
<evidence type="ECO:0000256" key="4">
    <source>
        <dbReference type="SAM" id="SignalP"/>
    </source>
</evidence>
<dbReference type="OMA" id="DNNGICE"/>
<feature type="region of interest" description="Disordered" evidence="3">
    <location>
        <begin position="33"/>
        <end position="53"/>
    </location>
</feature>
<evidence type="ECO:0000313" key="5">
    <source>
        <dbReference type="EMBL" id="EOY28766.1"/>
    </source>
</evidence>
<gene>
    <name evidence="5" type="ORF">TCM_030279</name>
</gene>
<evidence type="ECO:0000256" key="1">
    <source>
        <dbReference type="ARBA" id="ARBA00006010"/>
    </source>
</evidence>
<dbReference type="Gramene" id="EOY28766">
    <property type="protein sequence ID" value="EOY28766"/>
    <property type="gene ID" value="TCM_030279"/>
</dbReference>
<dbReference type="PANTHER" id="PTHR33227:SF28">
    <property type="entry name" value="STIGMA-SPECIFIC STIG1-LIKE PROTEIN 1"/>
    <property type="match status" value="1"/>
</dbReference>